<dbReference type="GO" id="GO:0003677">
    <property type="term" value="F:DNA binding"/>
    <property type="evidence" value="ECO:0007669"/>
    <property type="project" value="UniProtKB-KW"/>
</dbReference>
<organism evidence="5 6">
    <name type="scientific">Edaphobacter aggregans</name>
    <dbReference type="NCBI Taxonomy" id="570835"/>
    <lineage>
        <taxon>Bacteria</taxon>
        <taxon>Pseudomonadati</taxon>
        <taxon>Acidobacteriota</taxon>
        <taxon>Terriglobia</taxon>
        <taxon>Terriglobales</taxon>
        <taxon>Acidobacteriaceae</taxon>
        <taxon>Edaphobacter</taxon>
    </lineage>
</organism>
<dbReference type="AlphaFoldDB" id="A0A3R9R6S1"/>
<evidence type="ECO:0000259" key="4">
    <source>
        <dbReference type="PROSITE" id="PS50995"/>
    </source>
</evidence>
<dbReference type="InterPro" id="IPR036388">
    <property type="entry name" value="WH-like_DNA-bd_sf"/>
</dbReference>
<gene>
    <name evidence="5" type="ORF">EDE15_4955</name>
</gene>
<keyword evidence="3" id="KW-0804">Transcription</keyword>
<dbReference type="SMART" id="SM00347">
    <property type="entry name" value="HTH_MARR"/>
    <property type="match status" value="1"/>
</dbReference>
<reference evidence="5 6" key="1">
    <citation type="submission" date="2018-12" db="EMBL/GenBank/DDBJ databases">
        <title>Sequencing of bacterial isolates from soil warming experiment in Harvard Forest, Massachusetts, USA.</title>
        <authorList>
            <person name="Deangelis K."/>
        </authorList>
    </citation>
    <scope>NUCLEOTIDE SEQUENCE [LARGE SCALE GENOMIC DNA]</scope>
    <source>
        <strain evidence="5 6">EB153</strain>
    </source>
</reference>
<dbReference type="Gene3D" id="1.10.10.10">
    <property type="entry name" value="Winged helix-like DNA-binding domain superfamily/Winged helix DNA-binding domain"/>
    <property type="match status" value="1"/>
</dbReference>
<evidence type="ECO:0000256" key="3">
    <source>
        <dbReference type="ARBA" id="ARBA00023163"/>
    </source>
</evidence>
<accession>A0A3R9R6S1</accession>
<feature type="domain" description="HTH marR-type" evidence="4">
    <location>
        <begin position="13"/>
        <end position="145"/>
    </location>
</feature>
<keyword evidence="2 5" id="KW-0238">DNA-binding</keyword>
<dbReference type="PANTHER" id="PTHR42756:SF1">
    <property type="entry name" value="TRANSCRIPTIONAL REPRESSOR OF EMRAB OPERON"/>
    <property type="match status" value="1"/>
</dbReference>
<sequence>MSKVKDETRQKQTRQAAQLMKRILIHFRGQMDELLRPQGVTIAQLQVLYAIRSAPGSSGAQLARSCYVTPQTVQALLKHLEEGGFIVRGKDRVNDRIVTASLTLAGEQLMESAEETAQTIQERLWQGVADSDLSRLNELLMQCLGNIAPESVDEISSGR</sequence>
<evidence type="ECO:0000256" key="1">
    <source>
        <dbReference type="ARBA" id="ARBA00023015"/>
    </source>
</evidence>
<evidence type="ECO:0000256" key="2">
    <source>
        <dbReference type="ARBA" id="ARBA00023125"/>
    </source>
</evidence>
<dbReference type="InterPro" id="IPR000835">
    <property type="entry name" value="HTH_MarR-typ"/>
</dbReference>
<name>A0A3R9R6S1_9BACT</name>
<keyword evidence="6" id="KW-1185">Reference proteome</keyword>
<dbReference type="PANTHER" id="PTHR42756">
    <property type="entry name" value="TRANSCRIPTIONAL REGULATOR, MARR"/>
    <property type="match status" value="1"/>
</dbReference>
<proteinExistence type="predicted"/>
<dbReference type="PROSITE" id="PS50995">
    <property type="entry name" value="HTH_MARR_2"/>
    <property type="match status" value="1"/>
</dbReference>
<dbReference type="OrthoDB" id="117723at2"/>
<dbReference type="EMBL" id="RSDW01000001">
    <property type="protein sequence ID" value="RSL19293.1"/>
    <property type="molecule type" value="Genomic_DNA"/>
</dbReference>
<dbReference type="Pfam" id="PF12802">
    <property type="entry name" value="MarR_2"/>
    <property type="match status" value="1"/>
</dbReference>
<dbReference type="InterPro" id="IPR036390">
    <property type="entry name" value="WH_DNA-bd_sf"/>
</dbReference>
<keyword evidence="1" id="KW-0805">Transcription regulation</keyword>
<evidence type="ECO:0000313" key="5">
    <source>
        <dbReference type="EMBL" id="RSL19293.1"/>
    </source>
</evidence>
<dbReference type="SUPFAM" id="SSF46785">
    <property type="entry name" value="Winged helix' DNA-binding domain"/>
    <property type="match status" value="1"/>
</dbReference>
<comment type="caution">
    <text evidence="5">The sequence shown here is derived from an EMBL/GenBank/DDBJ whole genome shotgun (WGS) entry which is preliminary data.</text>
</comment>
<evidence type="ECO:0000313" key="6">
    <source>
        <dbReference type="Proteomes" id="UP000269669"/>
    </source>
</evidence>
<dbReference type="Proteomes" id="UP000269669">
    <property type="component" value="Unassembled WGS sequence"/>
</dbReference>
<dbReference type="GO" id="GO:0003700">
    <property type="term" value="F:DNA-binding transcription factor activity"/>
    <property type="evidence" value="ECO:0007669"/>
    <property type="project" value="InterPro"/>
</dbReference>
<protein>
    <submittedName>
        <fullName evidence="5">DNA-binding MarR family transcriptional regulator</fullName>
    </submittedName>
</protein>